<keyword evidence="6 11" id="KW-0472">Membrane</keyword>
<evidence type="ECO:0000256" key="4">
    <source>
        <dbReference type="ARBA" id="ARBA00022989"/>
    </source>
</evidence>
<evidence type="ECO:0000256" key="2">
    <source>
        <dbReference type="ARBA" id="ARBA00004141"/>
    </source>
</evidence>
<proteinExistence type="inferred from homology"/>
<keyword evidence="3 10" id="KW-0812">Transmembrane</keyword>
<evidence type="ECO:0000256" key="7">
    <source>
        <dbReference type="ARBA" id="ARBA00023170"/>
    </source>
</evidence>
<dbReference type="OrthoDB" id="9011197at2759"/>
<dbReference type="PROSITE" id="PS50262">
    <property type="entry name" value="G_PROTEIN_RECEP_F1_2"/>
    <property type="match status" value="1"/>
</dbReference>
<keyword evidence="7 10" id="KW-0675">Receptor</keyword>
<feature type="transmembrane region" description="Helical" evidence="11">
    <location>
        <begin position="195"/>
        <end position="223"/>
    </location>
</feature>
<dbReference type="GO" id="GO:0004930">
    <property type="term" value="F:G protein-coupled receptor activity"/>
    <property type="evidence" value="ECO:0007669"/>
    <property type="project" value="UniProtKB-KW"/>
</dbReference>
<keyword evidence="4 11" id="KW-1133">Transmembrane helix</keyword>
<dbReference type="Proteomes" id="UP000051836">
    <property type="component" value="Unassembled WGS sequence"/>
</dbReference>
<feature type="transmembrane region" description="Helical" evidence="11">
    <location>
        <begin position="58"/>
        <end position="76"/>
    </location>
</feature>
<keyword evidence="11" id="KW-0552">Olfaction</keyword>
<dbReference type="AlphaFoldDB" id="A0A0Q3W6A7"/>
<keyword evidence="8" id="KW-0325">Glycoprotein</keyword>
<dbReference type="GO" id="GO:0004984">
    <property type="term" value="F:olfactory receptor activity"/>
    <property type="evidence" value="ECO:0007669"/>
    <property type="project" value="InterPro"/>
</dbReference>
<reference evidence="13 14" key="1">
    <citation type="submission" date="2015-10" db="EMBL/GenBank/DDBJ databases">
        <authorList>
            <person name="Gilbert D.G."/>
        </authorList>
    </citation>
    <scope>NUCLEOTIDE SEQUENCE [LARGE SCALE GENOMIC DNA]</scope>
    <source>
        <strain evidence="13">FVVF132</strain>
    </source>
</reference>
<dbReference type="PRINTS" id="PR00237">
    <property type="entry name" value="GPCRRHODOPSN"/>
</dbReference>
<name>A0A0Q3W6A7_AMAAE</name>
<keyword evidence="11" id="KW-1003">Cell membrane</keyword>
<comment type="subcellular location">
    <subcellularLocation>
        <location evidence="11">Cell membrane</location>
        <topology evidence="11">Multi-pass membrane protein</topology>
    </subcellularLocation>
    <subcellularLocation>
        <location evidence="2">Membrane</location>
        <topology evidence="2">Multi-pass membrane protein</topology>
    </subcellularLocation>
</comment>
<dbReference type="SUPFAM" id="SSF81321">
    <property type="entry name" value="Family A G protein-coupled receptor-like"/>
    <property type="match status" value="1"/>
</dbReference>
<evidence type="ECO:0000313" key="14">
    <source>
        <dbReference type="Proteomes" id="UP000051836"/>
    </source>
</evidence>
<feature type="domain" description="G-protein coupled receptors family 1 profile" evidence="12">
    <location>
        <begin position="39"/>
        <end position="287"/>
    </location>
</feature>
<dbReference type="EMBL" id="LMAW01000507">
    <property type="protein sequence ID" value="KQL38914.1"/>
    <property type="molecule type" value="Genomic_DNA"/>
</dbReference>
<feature type="transmembrane region" description="Helical" evidence="11">
    <location>
        <begin position="96"/>
        <end position="118"/>
    </location>
</feature>
<dbReference type="InterPro" id="IPR000276">
    <property type="entry name" value="GPCR_Rhodpsn"/>
</dbReference>
<dbReference type="STRING" id="12930.A0A0Q3W6A7"/>
<keyword evidence="5 10" id="KW-0297">G-protein coupled receptor</keyword>
<evidence type="ECO:0000256" key="3">
    <source>
        <dbReference type="ARBA" id="ARBA00022692"/>
    </source>
</evidence>
<evidence type="ECO:0000259" key="12">
    <source>
        <dbReference type="PROSITE" id="PS50262"/>
    </source>
</evidence>
<evidence type="ECO:0000256" key="10">
    <source>
        <dbReference type="RuleBase" id="RU000688"/>
    </source>
</evidence>
<evidence type="ECO:0000256" key="9">
    <source>
        <dbReference type="ARBA" id="ARBA00023224"/>
    </source>
</evidence>
<keyword evidence="9 10" id="KW-0807">Transducer</keyword>
<dbReference type="Gene3D" id="1.20.1070.10">
    <property type="entry name" value="Rhodopsin 7-helix transmembrane proteins"/>
    <property type="match status" value="1"/>
</dbReference>
<dbReference type="PANTHER" id="PTHR48018">
    <property type="entry name" value="OLFACTORY RECEPTOR"/>
    <property type="match status" value="1"/>
</dbReference>
<protein>
    <recommendedName>
        <fullName evidence="11">Olfactory receptor</fullName>
    </recommendedName>
</protein>
<comment type="caution">
    <text evidence="13">The sequence shown here is derived from an EMBL/GenBank/DDBJ whole genome shotgun (WGS) entry which is preliminary data.</text>
</comment>
<evidence type="ECO:0000256" key="11">
    <source>
        <dbReference type="RuleBase" id="RU363047"/>
    </source>
</evidence>
<feature type="transmembrane region" description="Helical" evidence="11">
    <location>
        <begin position="25"/>
        <end position="46"/>
    </location>
</feature>
<dbReference type="Pfam" id="PF13853">
    <property type="entry name" value="7tm_4"/>
    <property type="match status" value="1"/>
</dbReference>
<dbReference type="PRINTS" id="PR00245">
    <property type="entry name" value="OLFACTORYR"/>
</dbReference>
<dbReference type="PROSITE" id="PS00237">
    <property type="entry name" value="G_PROTEIN_RECEP_F1_1"/>
    <property type="match status" value="1"/>
</dbReference>
<dbReference type="InterPro" id="IPR000725">
    <property type="entry name" value="Olfact_rcpt"/>
</dbReference>
<comment type="similarity">
    <text evidence="10">Belongs to the G-protein coupled receptor 1 family.</text>
</comment>
<keyword evidence="14" id="KW-1185">Reference proteome</keyword>
<dbReference type="FunFam" id="1.20.1070.10:FF:000003">
    <property type="entry name" value="Olfactory receptor"/>
    <property type="match status" value="1"/>
</dbReference>
<evidence type="ECO:0000256" key="1">
    <source>
        <dbReference type="ARBA" id="ARBA00002936"/>
    </source>
</evidence>
<evidence type="ECO:0000256" key="8">
    <source>
        <dbReference type="ARBA" id="ARBA00023180"/>
    </source>
</evidence>
<comment type="function">
    <text evidence="1">Odorant receptor.</text>
</comment>
<evidence type="ECO:0000256" key="6">
    <source>
        <dbReference type="ARBA" id="ARBA00023136"/>
    </source>
</evidence>
<dbReference type="GO" id="GO:0005886">
    <property type="term" value="C:plasma membrane"/>
    <property type="evidence" value="ECO:0007669"/>
    <property type="project" value="UniProtKB-SubCell"/>
</dbReference>
<dbReference type="CDD" id="cd15230">
    <property type="entry name" value="7tmA_OR5-like"/>
    <property type="match status" value="1"/>
</dbReference>
<accession>A0A0Q3W6A7</accession>
<evidence type="ECO:0000313" key="13">
    <source>
        <dbReference type="EMBL" id="KQL38914.1"/>
    </source>
</evidence>
<feature type="transmembrane region" description="Helical" evidence="11">
    <location>
        <begin position="138"/>
        <end position="159"/>
    </location>
</feature>
<keyword evidence="11" id="KW-0716">Sensory transduction</keyword>
<dbReference type="InterPro" id="IPR017452">
    <property type="entry name" value="GPCR_Rhodpsn_7TM"/>
</dbReference>
<gene>
    <name evidence="13" type="ORF">AAES_28864</name>
</gene>
<feature type="transmembrane region" description="Helical" evidence="11">
    <location>
        <begin position="235"/>
        <end position="258"/>
    </location>
</feature>
<feature type="transmembrane region" description="Helical" evidence="11">
    <location>
        <begin position="270"/>
        <end position="289"/>
    </location>
</feature>
<sequence length="325" mass="36815">MGRNHTQIKFILLGITDSPSAQTPLFVFFLLIYTVTLVGNVGIIILVRVSPSLHTPMYFFLTHFAFTDICCSTAISPRMLADLLSEDKTISFTGCMMQFLTFVFFATIECHLLAMMAYDRHAAICQPLLYVTIISSRVCWQLVASSYLFAFLSAIIYTWCVFGGSFCGPNHIDHFFCDEVPVLKLVCSDTHSSEMVIFAFVTINVVGTSMFILLSYISILCTVLRMGSAQSRARAFHTCASHLMVIIIFFGTGFFMYLQPSSSHGSLDKVASIFYTVVTPMLNPFIYSLRNREMKRALGKYGRRLFNQWQQRTVVSSRTRRFDVK</sequence>
<organism evidence="13 14">
    <name type="scientific">Amazona aestiva</name>
    <name type="common">Blue-fronted Amazon parrot</name>
    <dbReference type="NCBI Taxonomy" id="12930"/>
    <lineage>
        <taxon>Eukaryota</taxon>
        <taxon>Metazoa</taxon>
        <taxon>Chordata</taxon>
        <taxon>Craniata</taxon>
        <taxon>Vertebrata</taxon>
        <taxon>Euteleostomi</taxon>
        <taxon>Archelosauria</taxon>
        <taxon>Archosauria</taxon>
        <taxon>Dinosauria</taxon>
        <taxon>Saurischia</taxon>
        <taxon>Theropoda</taxon>
        <taxon>Coelurosauria</taxon>
        <taxon>Aves</taxon>
        <taxon>Neognathae</taxon>
        <taxon>Neoaves</taxon>
        <taxon>Telluraves</taxon>
        <taxon>Australaves</taxon>
        <taxon>Psittaciformes</taxon>
        <taxon>Psittacidae</taxon>
        <taxon>Amazona</taxon>
    </lineage>
</organism>
<evidence type="ECO:0000256" key="5">
    <source>
        <dbReference type="ARBA" id="ARBA00023040"/>
    </source>
</evidence>